<dbReference type="PANTHER" id="PTHR31672">
    <property type="entry name" value="BNACNNG10540D PROTEIN"/>
    <property type="match status" value="1"/>
</dbReference>
<dbReference type="Gene3D" id="1.20.1280.50">
    <property type="match status" value="1"/>
</dbReference>
<dbReference type="Proteomes" id="UP001632038">
    <property type="component" value="Unassembled WGS sequence"/>
</dbReference>
<protein>
    <recommendedName>
        <fullName evidence="1">F-box domain-containing protein</fullName>
    </recommendedName>
</protein>
<feature type="domain" description="F-box" evidence="1">
    <location>
        <begin position="17"/>
        <end position="62"/>
    </location>
</feature>
<dbReference type="InterPro" id="IPR001810">
    <property type="entry name" value="F-box_dom"/>
</dbReference>
<evidence type="ECO:0000313" key="2">
    <source>
        <dbReference type="EMBL" id="KAL3628713.1"/>
    </source>
</evidence>
<dbReference type="NCBIfam" id="TIGR01640">
    <property type="entry name" value="F_box_assoc_1"/>
    <property type="match status" value="1"/>
</dbReference>
<keyword evidence="3" id="KW-1185">Reference proteome</keyword>
<name>A0ABD3CGJ1_9LAMI</name>
<dbReference type="PROSITE" id="PS50181">
    <property type="entry name" value="FBOX"/>
    <property type="match status" value="1"/>
</dbReference>
<reference evidence="3" key="1">
    <citation type="journal article" date="2024" name="IScience">
        <title>Strigolactones Initiate the Formation of Haustorium-like Structures in Castilleja.</title>
        <authorList>
            <person name="Buerger M."/>
            <person name="Peterson D."/>
            <person name="Chory J."/>
        </authorList>
    </citation>
    <scope>NUCLEOTIDE SEQUENCE [LARGE SCALE GENOMIC DNA]</scope>
</reference>
<evidence type="ECO:0000259" key="1">
    <source>
        <dbReference type="PROSITE" id="PS50181"/>
    </source>
</evidence>
<dbReference type="InterPro" id="IPR013187">
    <property type="entry name" value="F-box-assoc_dom_typ3"/>
</dbReference>
<dbReference type="Pfam" id="PF00646">
    <property type="entry name" value="F-box"/>
    <property type="match status" value="1"/>
</dbReference>
<dbReference type="SMART" id="SM00256">
    <property type="entry name" value="FBOX"/>
    <property type="match status" value="1"/>
</dbReference>
<dbReference type="PANTHER" id="PTHR31672:SF13">
    <property type="entry name" value="F-BOX PROTEIN CPR30-LIKE"/>
    <property type="match status" value="1"/>
</dbReference>
<organism evidence="2 3">
    <name type="scientific">Castilleja foliolosa</name>
    <dbReference type="NCBI Taxonomy" id="1961234"/>
    <lineage>
        <taxon>Eukaryota</taxon>
        <taxon>Viridiplantae</taxon>
        <taxon>Streptophyta</taxon>
        <taxon>Embryophyta</taxon>
        <taxon>Tracheophyta</taxon>
        <taxon>Spermatophyta</taxon>
        <taxon>Magnoliopsida</taxon>
        <taxon>eudicotyledons</taxon>
        <taxon>Gunneridae</taxon>
        <taxon>Pentapetalae</taxon>
        <taxon>asterids</taxon>
        <taxon>lamiids</taxon>
        <taxon>Lamiales</taxon>
        <taxon>Orobanchaceae</taxon>
        <taxon>Pedicularideae</taxon>
        <taxon>Castillejinae</taxon>
        <taxon>Castilleja</taxon>
    </lineage>
</organism>
<dbReference type="SUPFAM" id="SSF81383">
    <property type="entry name" value="F-box domain"/>
    <property type="match status" value="1"/>
</dbReference>
<dbReference type="InterPro" id="IPR017451">
    <property type="entry name" value="F-box-assoc_interact_dom"/>
</dbReference>
<dbReference type="InterPro" id="IPR036047">
    <property type="entry name" value="F-box-like_dom_sf"/>
</dbReference>
<gene>
    <name evidence="2" type="ORF">CASFOL_027759</name>
</gene>
<dbReference type="EMBL" id="JAVIJP010000036">
    <property type="protein sequence ID" value="KAL3628713.1"/>
    <property type="molecule type" value="Genomic_DNA"/>
</dbReference>
<dbReference type="AlphaFoldDB" id="A0ABD3CGJ1"/>
<dbReference type="InterPro" id="IPR050796">
    <property type="entry name" value="SCF_F-box_component"/>
</dbReference>
<proteinExistence type="predicted"/>
<sequence length="385" mass="43696">MPPNRNKKTSESATGDAMSDCVLPQDMMLCIFTRLPVKSIHRFKSVCKQLREVLSSPEFAKMHRAQFPLNPENQSVVIGYPSFIHDNAISLLKIETDEEKKPTKLDIPFSQDSDFAEFVGCCNGLLCIAFLQPGHFIFIALCNPALNNMVKCISRPDLEIGEPENVSLGFGYNEEEDDFKVIIIAGVKNNNKETRVEVYSSNSDSWSTINVDFQFTVPWFTNNAIVNGSPYWEAMVDGKTVLLCFDVRRMVFKIVPLPDFSYKEFDDCLFVDLKGDLGALVFNRKNDETVLSLDLWVYYDVGKVGWTKNRIFGPIELNVHRFLQCSKNGKILFGECLEDGKLLFMFDTESGRVKEIVVDGDKNGSFQVHGYTESLAYIKGMEFYD</sequence>
<comment type="caution">
    <text evidence="2">The sequence shown here is derived from an EMBL/GenBank/DDBJ whole genome shotgun (WGS) entry which is preliminary data.</text>
</comment>
<accession>A0ABD3CGJ1</accession>
<evidence type="ECO:0000313" key="3">
    <source>
        <dbReference type="Proteomes" id="UP001632038"/>
    </source>
</evidence>
<dbReference type="Pfam" id="PF08268">
    <property type="entry name" value="FBA_3"/>
    <property type="match status" value="1"/>
</dbReference>